<accession>A0AA39PLE3</accession>
<dbReference type="EMBL" id="JAUEPR010000004">
    <property type="protein sequence ID" value="KAK0486460.1"/>
    <property type="molecule type" value="Genomic_DNA"/>
</dbReference>
<reference evidence="1" key="1">
    <citation type="submission" date="2023-06" db="EMBL/GenBank/DDBJ databases">
        <authorList>
            <consortium name="Lawrence Berkeley National Laboratory"/>
            <person name="Ahrendt S."/>
            <person name="Sahu N."/>
            <person name="Indic B."/>
            <person name="Wong-Bajracharya J."/>
            <person name="Merenyi Z."/>
            <person name="Ke H.-M."/>
            <person name="Monk M."/>
            <person name="Kocsube S."/>
            <person name="Drula E."/>
            <person name="Lipzen A."/>
            <person name="Balint B."/>
            <person name="Henrissat B."/>
            <person name="Andreopoulos B."/>
            <person name="Martin F.M."/>
            <person name="Harder C.B."/>
            <person name="Rigling D."/>
            <person name="Ford K.L."/>
            <person name="Foster G.D."/>
            <person name="Pangilinan J."/>
            <person name="Papanicolaou A."/>
            <person name="Barry K."/>
            <person name="LaButti K."/>
            <person name="Viragh M."/>
            <person name="Koriabine M."/>
            <person name="Yan M."/>
            <person name="Riley R."/>
            <person name="Champramary S."/>
            <person name="Plett K.L."/>
            <person name="Tsai I.J."/>
            <person name="Slot J."/>
            <person name="Sipos G."/>
            <person name="Plett J."/>
            <person name="Nagy L.G."/>
            <person name="Grigoriev I.V."/>
        </authorList>
    </citation>
    <scope>NUCLEOTIDE SEQUENCE</scope>
    <source>
        <strain evidence="1">ICMP 16352</strain>
    </source>
</reference>
<proteinExistence type="predicted"/>
<name>A0AA39PLE3_9AGAR</name>
<evidence type="ECO:0000313" key="2">
    <source>
        <dbReference type="Proteomes" id="UP001175227"/>
    </source>
</evidence>
<keyword evidence="2" id="KW-1185">Reference proteome</keyword>
<organism evidence="1 2">
    <name type="scientific">Armillaria novae-zelandiae</name>
    <dbReference type="NCBI Taxonomy" id="153914"/>
    <lineage>
        <taxon>Eukaryota</taxon>
        <taxon>Fungi</taxon>
        <taxon>Dikarya</taxon>
        <taxon>Basidiomycota</taxon>
        <taxon>Agaricomycotina</taxon>
        <taxon>Agaricomycetes</taxon>
        <taxon>Agaricomycetidae</taxon>
        <taxon>Agaricales</taxon>
        <taxon>Marasmiineae</taxon>
        <taxon>Physalacriaceae</taxon>
        <taxon>Armillaria</taxon>
    </lineage>
</organism>
<protein>
    <submittedName>
        <fullName evidence="1">Uncharacterized protein</fullName>
    </submittedName>
</protein>
<evidence type="ECO:0000313" key="1">
    <source>
        <dbReference type="EMBL" id="KAK0486460.1"/>
    </source>
</evidence>
<sequence>MDIPEDIIRDTTSLMRSSSAKYLQIRSEGCCRPSFIVGLARPWLIIAGAMFTSEVTVQRLTEYLWLRAQKQSC</sequence>
<comment type="caution">
    <text evidence="1">The sequence shown here is derived from an EMBL/GenBank/DDBJ whole genome shotgun (WGS) entry which is preliminary data.</text>
</comment>
<dbReference type="AlphaFoldDB" id="A0AA39PLE3"/>
<dbReference type="Proteomes" id="UP001175227">
    <property type="component" value="Unassembled WGS sequence"/>
</dbReference>
<gene>
    <name evidence="1" type="ORF">IW261DRAFT_1455604</name>
</gene>